<reference evidence="1 2" key="1">
    <citation type="journal article" date="2010" name="Nature">
        <title>Genome sequence of the palaeopolyploid soybean.</title>
        <authorList>
            <person name="Schmutz J."/>
            <person name="Cannon S.B."/>
            <person name="Schlueter J."/>
            <person name="Ma J."/>
            <person name="Mitros T."/>
            <person name="Nelson W."/>
            <person name="Hyten D.L."/>
            <person name="Song Q."/>
            <person name="Thelen J.J."/>
            <person name="Cheng J."/>
            <person name="Xu D."/>
            <person name="Hellsten U."/>
            <person name="May G.D."/>
            <person name="Yu Y."/>
            <person name="Sakurai T."/>
            <person name="Umezawa T."/>
            <person name="Bhattacharyya M.K."/>
            <person name="Sandhu D."/>
            <person name="Valliyodan B."/>
            <person name="Lindquist E."/>
            <person name="Peto M."/>
            <person name="Grant D."/>
            <person name="Shu S."/>
            <person name="Goodstein D."/>
            <person name="Barry K."/>
            <person name="Futrell-Griggs M."/>
            <person name="Abernathy B."/>
            <person name="Du J."/>
            <person name="Tian Z."/>
            <person name="Zhu L."/>
            <person name="Gill N."/>
            <person name="Joshi T."/>
            <person name="Libault M."/>
            <person name="Sethuraman A."/>
            <person name="Zhang X.-C."/>
            <person name="Shinozaki K."/>
            <person name="Nguyen H.T."/>
            <person name="Wing R.A."/>
            <person name="Cregan P."/>
            <person name="Specht J."/>
            <person name="Grimwood J."/>
            <person name="Rokhsar D."/>
            <person name="Stacey G."/>
            <person name="Shoemaker R.C."/>
            <person name="Jackson S.A."/>
        </authorList>
    </citation>
    <scope>NUCLEOTIDE SEQUENCE [LARGE SCALE GENOMIC DNA]</scope>
    <source>
        <strain evidence="2">cv. Williams 82</strain>
        <tissue evidence="1">Callus</tissue>
    </source>
</reference>
<dbReference type="AlphaFoldDB" id="K7LFQ4"/>
<dbReference type="GO" id="GO:0061522">
    <property type="term" value="F:1,4-dihydroxy-2-naphthoyl-CoA thioesterase activity"/>
    <property type="evidence" value="ECO:0000318"/>
    <property type="project" value="GO_Central"/>
</dbReference>
<dbReference type="Gramene" id="KRH40074">
    <property type="protein sequence ID" value="KRH40074"/>
    <property type="gene ID" value="GLYMA_09G236400"/>
</dbReference>
<name>K7LFQ4_SOYBN</name>
<proteinExistence type="predicted"/>
<dbReference type="GO" id="GO:0005777">
    <property type="term" value="C:peroxisome"/>
    <property type="evidence" value="ECO:0000318"/>
    <property type="project" value="GO_Central"/>
</dbReference>
<dbReference type="EMBL" id="CM000842">
    <property type="protein sequence ID" value="KRH40074.1"/>
    <property type="molecule type" value="Genomic_DNA"/>
</dbReference>
<protein>
    <submittedName>
        <fullName evidence="1 2">Uncharacterized protein</fullName>
    </submittedName>
</protein>
<dbReference type="EnsemblPlants" id="KRH40074">
    <property type="protein sequence ID" value="KRH40074"/>
    <property type="gene ID" value="GLYMA_09G236400"/>
</dbReference>
<dbReference type="OrthoDB" id="46529at2759"/>
<evidence type="ECO:0000313" key="2">
    <source>
        <dbReference type="EnsemblPlants" id="KRH40074"/>
    </source>
</evidence>
<dbReference type="PaxDb" id="3847-GLYMA09G37110.1"/>
<reference evidence="2" key="2">
    <citation type="submission" date="2018-02" db="UniProtKB">
        <authorList>
            <consortium name="EnsemblPlants"/>
        </authorList>
    </citation>
    <scope>IDENTIFICATION</scope>
    <source>
        <strain evidence="2">Williams 82</strain>
    </source>
</reference>
<keyword evidence="3" id="KW-1185">Reference proteome</keyword>
<dbReference type="InParanoid" id="K7LFQ4"/>
<gene>
    <name evidence="1" type="ORF">GLYMA_09G236400</name>
</gene>
<organism evidence="1">
    <name type="scientific">Glycine max</name>
    <name type="common">Soybean</name>
    <name type="synonym">Glycine hispida</name>
    <dbReference type="NCBI Taxonomy" id="3847"/>
    <lineage>
        <taxon>Eukaryota</taxon>
        <taxon>Viridiplantae</taxon>
        <taxon>Streptophyta</taxon>
        <taxon>Embryophyta</taxon>
        <taxon>Tracheophyta</taxon>
        <taxon>Spermatophyta</taxon>
        <taxon>Magnoliopsida</taxon>
        <taxon>eudicotyledons</taxon>
        <taxon>Gunneridae</taxon>
        <taxon>Pentapetalae</taxon>
        <taxon>rosids</taxon>
        <taxon>fabids</taxon>
        <taxon>Fabales</taxon>
        <taxon>Fabaceae</taxon>
        <taxon>Papilionoideae</taxon>
        <taxon>50 kb inversion clade</taxon>
        <taxon>NPAAA clade</taxon>
        <taxon>indigoferoid/millettioid clade</taxon>
        <taxon>Phaseoleae</taxon>
        <taxon>Glycine</taxon>
        <taxon>Glycine subgen. Soja</taxon>
    </lineage>
</organism>
<accession>K7LFQ4</accession>
<dbReference type="Gene3D" id="3.10.129.10">
    <property type="entry name" value="Hotdog Thioesterase"/>
    <property type="match status" value="1"/>
</dbReference>
<dbReference type="Proteomes" id="UP000008827">
    <property type="component" value="Chromosome 9"/>
</dbReference>
<evidence type="ECO:0000313" key="3">
    <source>
        <dbReference type="Proteomes" id="UP000008827"/>
    </source>
</evidence>
<dbReference type="HOGENOM" id="CLU_2817563_0_0_1"/>
<dbReference type="GO" id="GO:0042372">
    <property type="term" value="P:phylloquinone biosynthetic process"/>
    <property type="evidence" value="ECO:0000318"/>
    <property type="project" value="GO_Central"/>
</dbReference>
<evidence type="ECO:0000313" key="1">
    <source>
        <dbReference type="EMBL" id="KRH40074.1"/>
    </source>
</evidence>
<dbReference type="STRING" id="3847.K7LFQ4"/>
<reference evidence="1" key="3">
    <citation type="submission" date="2018-07" db="EMBL/GenBank/DDBJ databases">
        <title>WGS assembly of Glycine max.</title>
        <authorList>
            <person name="Schmutz J."/>
            <person name="Cannon S."/>
            <person name="Schlueter J."/>
            <person name="Ma J."/>
            <person name="Mitros T."/>
            <person name="Nelson W."/>
            <person name="Hyten D."/>
            <person name="Song Q."/>
            <person name="Thelen J."/>
            <person name="Cheng J."/>
            <person name="Xu D."/>
            <person name="Hellsten U."/>
            <person name="May G."/>
            <person name="Yu Y."/>
            <person name="Sakurai T."/>
            <person name="Umezawa T."/>
            <person name="Bhattacharyya M."/>
            <person name="Sandhu D."/>
            <person name="Valliyodan B."/>
            <person name="Lindquist E."/>
            <person name="Peto M."/>
            <person name="Grant D."/>
            <person name="Shu S."/>
            <person name="Goodstein D."/>
            <person name="Barry K."/>
            <person name="Futrell-Griggs M."/>
            <person name="Abernathy B."/>
            <person name="Du J."/>
            <person name="Tian Z."/>
            <person name="Zhu L."/>
            <person name="Gill N."/>
            <person name="Joshi T."/>
            <person name="Libault M."/>
            <person name="Sethuraman A."/>
            <person name="Zhang X."/>
            <person name="Shinozaki K."/>
            <person name="Nguyen H."/>
            <person name="Wing R."/>
            <person name="Cregan P."/>
            <person name="Specht J."/>
            <person name="Grimwood J."/>
            <person name="Rokhsar D."/>
            <person name="Stacey G."/>
            <person name="Shoemaker R."/>
            <person name="Jackson S."/>
        </authorList>
    </citation>
    <scope>NUCLEOTIDE SEQUENCE</scope>
    <source>
        <tissue evidence="1">Callus</tissue>
    </source>
</reference>
<sequence>MENQSPSLKTAEVDVPLHLIGFEIQDLSPQRVSGHLSVTQKCCRLISTLLISYNTQKCTFYLFNLHL</sequence>